<keyword evidence="2" id="KW-1185">Reference proteome</keyword>
<protein>
    <submittedName>
        <fullName evidence="1">Uncharacterized protein</fullName>
    </submittedName>
</protein>
<dbReference type="AlphaFoldDB" id="A0A7Z0T7P3"/>
<proteinExistence type="predicted"/>
<feature type="non-terminal residue" evidence="1">
    <location>
        <position position="1"/>
    </location>
</feature>
<evidence type="ECO:0000313" key="1">
    <source>
        <dbReference type="EMBL" id="NYV28506.1"/>
    </source>
</evidence>
<dbReference type="RefSeq" id="WP_180136422.1">
    <property type="nucleotide sequence ID" value="NZ_JABMKT010000086.1"/>
</dbReference>
<dbReference type="Proteomes" id="UP000526184">
    <property type="component" value="Unassembled WGS sequence"/>
</dbReference>
<sequence length="133" mass="15791">VVVSSQSKDVLGFIKGKKVLEEISTNRFKISKEEKVITELRNTELNVMVIENYDTKEVTVKTFILDRMADALDLNYRNKGDSKVNYDLENTNKFEIVVLLEEKKFKNRAEFDEYVRKIKIQKYHPEIYMNFEK</sequence>
<accession>A0A7Z0T7P3</accession>
<evidence type="ECO:0000313" key="2">
    <source>
        <dbReference type="Proteomes" id="UP000526184"/>
    </source>
</evidence>
<organism evidence="1 2">
    <name type="scientific">Streptobacillus felis</name>
    <dbReference type="NCBI Taxonomy" id="1384509"/>
    <lineage>
        <taxon>Bacteria</taxon>
        <taxon>Fusobacteriati</taxon>
        <taxon>Fusobacteriota</taxon>
        <taxon>Fusobacteriia</taxon>
        <taxon>Fusobacteriales</taxon>
        <taxon>Leptotrichiaceae</taxon>
        <taxon>Streptobacillus</taxon>
    </lineage>
</organism>
<gene>
    <name evidence="1" type="ORF">HP397_06795</name>
</gene>
<dbReference type="EMBL" id="JABMKT010000086">
    <property type="protein sequence ID" value="NYV28506.1"/>
    <property type="molecule type" value="Genomic_DNA"/>
</dbReference>
<reference evidence="1 2" key="1">
    <citation type="submission" date="2020-05" db="EMBL/GenBank/DDBJ databases">
        <title>Streptobacillus felis strain LHL191014123.</title>
        <authorList>
            <person name="Fawzy A."/>
            <person name="Rau J."/>
            <person name="Risse K."/>
            <person name="Schauerte N."/>
            <person name="Geiger C."/>
            <person name="Blom J."/>
            <person name="Imirzalioglu C."/>
            <person name="Falgenhauer J."/>
            <person name="Bach A."/>
            <person name="Herden C."/>
            <person name="Eisenberg T."/>
        </authorList>
    </citation>
    <scope>NUCLEOTIDE SEQUENCE [LARGE SCALE GENOMIC DNA]</scope>
    <source>
        <strain evidence="1 2">LHL191014123</strain>
    </source>
</reference>
<comment type="caution">
    <text evidence="1">The sequence shown here is derived from an EMBL/GenBank/DDBJ whole genome shotgun (WGS) entry which is preliminary data.</text>
</comment>
<name>A0A7Z0T7P3_9FUSO</name>